<dbReference type="SUPFAM" id="SSF82693">
    <property type="entry name" value="Multidrug efflux transporter AcrB pore domain, PN1, PN2, PC1 and PC2 subdomains"/>
    <property type="match status" value="4"/>
</dbReference>
<comment type="subcellular location">
    <subcellularLocation>
        <location evidence="1">Cell inner membrane</location>
        <topology evidence="1">Multi-pass membrane protein</topology>
    </subcellularLocation>
</comment>
<feature type="transmembrane region" description="Helical" evidence="9">
    <location>
        <begin position="972"/>
        <end position="991"/>
    </location>
</feature>
<keyword evidence="8 9" id="KW-0472">Membrane</keyword>
<keyword evidence="11" id="KW-1185">Reference proteome</keyword>
<protein>
    <recommendedName>
        <fullName evidence="12">SSD domain-containing protein</fullName>
    </recommendedName>
</protein>
<feature type="transmembrane region" description="Helical" evidence="9">
    <location>
        <begin position="388"/>
        <end position="413"/>
    </location>
</feature>
<dbReference type="HOGENOM" id="CLU_002755_1_2_10"/>
<organism evidence="10 11">
    <name type="scientific">Dysgonomonas gadei ATCC BAA-286</name>
    <dbReference type="NCBI Taxonomy" id="742766"/>
    <lineage>
        <taxon>Bacteria</taxon>
        <taxon>Pseudomonadati</taxon>
        <taxon>Bacteroidota</taxon>
        <taxon>Bacteroidia</taxon>
        <taxon>Bacteroidales</taxon>
        <taxon>Dysgonomonadaceae</taxon>
        <taxon>Dysgonomonas</taxon>
    </lineage>
</organism>
<evidence type="ECO:0008006" key="12">
    <source>
        <dbReference type="Google" id="ProtNLM"/>
    </source>
</evidence>
<keyword evidence="6 9" id="KW-0812">Transmembrane</keyword>
<dbReference type="GO" id="GO:0009636">
    <property type="term" value="P:response to toxic substance"/>
    <property type="evidence" value="ECO:0007669"/>
    <property type="project" value="UniProtKB-ARBA"/>
</dbReference>
<dbReference type="RefSeq" id="WP_006799078.1">
    <property type="nucleotide sequence ID" value="NZ_GL891981.1"/>
</dbReference>
<name>F5IWU6_9BACT</name>
<dbReference type="Gene3D" id="3.30.2090.10">
    <property type="entry name" value="Multidrug efflux transporter AcrB TolC docking domain, DN and DC subdomains"/>
    <property type="match status" value="2"/>
</dbReference>
<feature type="transmembrane region" description="Helical" evidence="9">
    <location>
        <begin position="362"/>
        <end position="382"/>
    </location>
</feature>
<keyword evidence="7 9" id="KW-1133">Transmembrane helix</keyword>
<evidence type="ECO:0000256" key="9">
    <source>
        <dbReference type="SAM" id="Phobius"/>
    </source>
</evidence>
<dbReference type="NCBIfam" id="TIGR00915">
    <property type="entry name" value="2A0602"/>
    <property type="match status" value="1"/>
</dbReference>
<feature type="transmembrane region" description="Helical" evidence="9">
    <location>
        <begin position="538"/>
        <end position="558"/>
    </location>
</feature>
<dbReference type="InterPro" id="IPR001036">
    <property type="entry name" value="Acrflvin-R"/>
</dbReference>
<dbReference type="GO" id="GO:0005886">
    <property type="term" value="C:plasma membrane"/>
    <property type="evidence" value="ECO:0007669"/>
    <property type="project" value="UniProtKB-SubCell"/>
</dbReference>
<keyword evidence="5" id="KW-0997">Cell inner membrane</keyword>
<dbReference type="AlphaFoldDB" id="F5IWU6"/>
<dbReference type="FunFam" id="1.20.1640.10:FF:000001">
    <property type="entry name" value="Efflux pump membrane transporter"/>
    <property type="match status" value="1"/>
</dbReference>
<reference evidence="10 11" key="1">
    <citation type="submission" date="2011-04" db="EMBL/GenBank/DDBJ databases">
        <title>The Genome Sequence of Dysgonomonas gadei ATCC BAA-286.</title>
        <authorList>
            <consortium name="The Broad Institute Genome Sequencing Platform"/>
            <person name="Earl A."/>
            <person name="Ward D."/>
            <person name="Feldgarden M."/>
            <person name="Gevers D."/>
            <person name="Pudlo N."/>
            <person name="Martens E."/>
            <person name="Allen-Vercoe E."/>
            <person name="Young S.K."/>
            <person name="Zeng Q."/>
            <person name="Gargeya S."/>
            <person name="Fitzgerald M."/>
            <person name="Haas B."/>
            <person name="Abouelleil A."/>
            <person name="Alvarado L."/>
            <person name="Arachchi H.M."/>
            <person name="Berlin A."/>
            <person name="Brown A."/>
            <person name="Chapman S.B."/>
            <person name="Chen Z."/>
            <person name="Dunbar C."/>
            <person name="Freedman E."/>
            <person name="Gearin G."/>
            <person name="Gellesch M."/>
            <person name="Goldberg J."/>
            <person name="Griggs A."/>
            <person name="Gujja S."/>
            <person name="Heiman D."/>
            <person name="Howarth C."/>
            <person name="Larson L."/>
            <person name="Lui A."/>
            <person name="MacDonald P.J.P."/>
            <person name="Mehta T."/>
            <person name="Montmayeur A."/>
            <person name="Murphy C."/>
            <person name="Neiman D."/>
            <person name="Pearson M."/>
            <person name="Priest M."/>
            <person name="Roberts A."/>
            <person name="Saif S."/>
            <person name="Shea T."/>
            <person name="Shenoy N."/>
            <person name="Sisk P."/>
            <person name="Stolte C."/>
            <person name="Sykes S."/>
            <person name="Yandava C."/>
            <person name="Wortman J."/>
            <person name="Nusbaum C."/>
            <person name="Birren B."/>
        </authorList>
    </citation>
    <scope>NUCLEOTIDE SEQUENCE [LARGE SCALE GENOMIC DNA]</scope>
    <source>
        <strain evidence="10 11">ATCC BAA-286</strain>
    </source>
</reference>
<evidence type="ECO:0000256" key="3">
    <source>
        <dbReference type="ARBA" id="ARBA00022448"/>
    </source>
</evidence>
<dbReference type="SUPFAM" id="SSF82714">
    <property type="entry name" value="Multidrug efflux transporter AcrB TolC docking domain, DN and DC subdomains"/>
    <property type="match status" value="2"/>
</dbReference>
<dbReference type="eggNOG" id="COG0841">
    <property type="taxonomic scope" value="Bacteria"/>
</dbReference>
<evidence type="ECO:0000256" key="8">
    <source>
        <dbReference type="ARBA" id="ARBA00023136"/>
    </source>
</evidence>
<dbReference type="SUPFAM" id="SSF82866">
    <property type="entry name" value="Multidrug efflux transporter AcrB transmembrane domain"/>
    <property type="match status" value="2"/>
</dbReference>
<feature type="transmembrane region" description="Helical" evidence="9">
    <location>
        <begin position="336"/>
        <end position="355"/>
    </location>
</feature>
<dbReference type="FunFam" id="3.30.70.1430:FF:000001">
    <property type="entry name" value="Efflux pump membrane transporter"/>
    <property type="match status" value="1"/>
</dbReference>
<dbReference type="PANTHER" id="PTHR32063:SF9">
    <property type="entry name" value="SIMILAR TO MULTIDRUG RESISTANCE PROTEIN MEXB"/>
    <property type="match status" value="1"/>
</dbReference>
<feature type="transmembrane region" description="Helical" evidence="9">
    <location>
        <begin position="1003"/>
        <end position="1029"/>
    </location>
</feature>
<keyword evidence="4" id="KW-1003">Cell membrane</keyword>
<dbReference type="PANTHER" id="PTHR32063">
    <property type="match status" value="1"/>
</dbReference>
<feature type="transmembrane region" description="Helical" evidence="9">
    <location>
        <begin position="871"/>
        <end position="889"/>
    </location>
</feature>
<dbReference type="GO" id="GO:0015562">
    <property type="term" value="F:efflux transmembrane transporter activity"/>
    <property type="evidence" value="ECO:0007669"/>
    <property type="project" value="InterPro"/>
</dbReference>
<dbReference type="InterPro" id="IPR004764">
    <property type="entry name" value="MdtF-like"/>
</dbReference>
<evidence type="ECO:0000256" key="1">
    <source>
        <dbReference type="ARBA" id="ARBA00004429"/>
    </source>
</evidence>
<feature type="transmembrane region" description="Helical" evidence="9">
    <location>
        <begin position="468"/>
        <end position="493"/>
    </location>
</feature>
<evidence type="ECO:0000313" key="11">
    <source>
        <dbReference type="Proteomes" id="UP000004913"/>
    </source>
</evidence>
<dbReference type="Proteomes" id="UP000004913">
    <property type="component" value="Unassembled WGS sequence"/>
</dbReference>
<accession>F5IWU6</accession>
<sequence length="1055" mass="114671">MLKTFIERPVLSTVISIIIVVLGIIGMNMLPIEQYPDIAPPTVQVEASYSGANSDVIMNSVIIPLEEAINGVEGMTYMTSSAETGSASITVYFKQGTDPDMATVNVQNLVNQASSILPAEVTQTGVTVRKQQTSNILMMSFVSDNPDYDAKFLQNYANINIIPQIKRVYGVGNASVFGANDYSMRIWLKPDVMASYKISTDEVIGALKDQNIEAAPGQLGENSNQAFQYTLKYTGRLSSTEEFENIIVRSSEGKIVRLSDVAKVELGSLMYSVTTSTDGNAAIMMAISQTAGSNAQEVIKNVKAELDKAQNDLPPGLKITYLMDVSDFLNASISKVITTLLEAFLLVFLVVFVFLQDFRSTLIPAIAVPVAIVGTFFFLWIMGFSINLLTLFALVLAIGIVVDDAIVVVEAVHAELESGEKDPKKAAIKAMGEIAPAIISITLVMSSVFIPVSFIGGTSGIFYKQFGLTLAVAIFISAINALTLSPALCALFLKPHDEDHKKKNFIQRFYYFFNIGFNATTSKYKKSLIFLGKKGHRWITVSIILVSSVILFGLMKVIPTGFVPQEDSGAVMGMITLPPGSSLERTDSIVQIVNGMANEIPEVKNIGSLSGVSFMSGMGSSYGSVIIKMDHWDDRKITANEVAAIMTEKTKAINNATFMFFGTPTIMGFGLSNGVSVNLQDRTGGNIYKFYDVTNDFIAKMNQREEVMMAMTTFNPNFPQKQLEANIPKIKDAGITLSDVMGTLQAYIGSQYISNFNLYGKQFRVMVQAAPEYRSKLDDLDGLFVKTASGEMAPVTEFLTITDVTGPETRTRFNLYSSMELTIIPNYQGGFSSGDVIKAIEEVKDQALPSGYSYEFSGMTREEAESSSQTVLIFGLCLIFVYLLLAALYESYILPLAVIFSLPVGLAGVFIFLSAFGLSQGITNNIYVQISLIMLIGLLAKNAILIVEYAIQRRQQGMSIIDAAVNGAVARFRPILMTSFAFIFGLLPLAISSGAGAIGNRSIGISAIGGMLIGTLIGVLIIPSLYIIFQSIQDKVSKSGMINSNDEFITQQNQK</sequence>
<feature type="transmembrane region" description="Helical" evidence="9">
    <location>
        <begin position="434"/>
        <end position="456"/>
    </location>
</feature>
<dbReference type="Gene3D" id="1.20.1640.10">
    <property type="entry name" value="Multidrug efflux transporter AcrB transmembrane domain"/>
    <property type="match status" value="2"/>
</dbReference>
<dbReference type="GO" id="GO:0042910">
    <property type="term" value="F:xenobiotic transmembrane transporter activity"/>
    <property type="evidence" value="ECO:0007669"/>
    <property type="project" value="TreeGrafter"/>
</dbReference>
<dbReference type="InterPro" id="IPR027463">
    <property type="entry name" value="AcrB_DN_DC_subdom"/>
</dbReference>
<evidence type="ECO:0000256" key="2">
    <source>
        <dbReference type="ARBA" id="ARBA00010942"/>
    </source>
</evidence>
<feature type="transmembrane region" description="Helical" evidence="9">
    <location>
        <begin position="930"/>
        <end position="951"/>
    </location>
</feature>
<dbReference type="EMBL" id="ADLV01000018">
    <property type="protein sequence ID" value="EGK02293.1"/>
    <property type="molecule type" value="Genomic_DNA"/>
</dbReference>
<evidence type="ECO:0000256" key="7">
    <source>
        <dbReference type="ARBA" id="ARBA00022989"/>
    </source>
</evidence>
<feature type="transmembrane region" description="Helical" evidence="9">
    <location>
        <begin position="896"/>
        <end position="918"/>
    </location>
</feature>
<dbReference type="STRING" id="742766.HMPREF9455_01563"/>
<dbReference type="PRINTS" id="PR00702">
    <property type="entry name" value="ACRIFLAVINRP"/>
</dbReference>
<feature type="transmembrane region" description="Helical" evidence="9">
    <location>
        <begin position="9"/>
        <end position="30"/>
    </location>
</feature>
<comment type="similarity">
    <text evidence="2">Belongs to the resistance-nodulation-cell division (RND) (TC 2.A.6) family.</text>
</comment>
<evidence type="ECO:0000313" key="10">
    <source>
        <dbReference type="EMBL" id="EGK02293.1"/>
    </source>
</evidence>
<evidence type="ECO:0000256" key="6">
    <source>
        <dbReference type="ARBA" id="ARBA00022692"/>
    </source>
</evidence>
<dbReference type="Gene3D" id="3.30.70.1440">
    <property type="entry name" value="Multidrug efflux transporter AcrB pore domain"/>
    <property type="match status" value="1"/>
</dbReference>
<evidence type="ECO:0000256" key="4">
    <source>
        <dbReference type="ARBA" id="ARBA00022475"/>
    </source>
</evidence>
<gene>
    <name evidence="10" type="ORF">HMPREF9455_01563</name>
</gene>
<dbReference type="Gene3D" id="3.30.70.1320">
    <property type="entry name" value="Multidrug efflux transporter AcrB pore domain like"/>
    <property type="match status" value="1"/>
</dbReference>
<comment type="caution">
    <text evidence="10">The sequence shown here is derived from an EMBL/GenBank/DDBJ whole genome shotgun (WGS) entry which is preliminary data.</text>
</comment>
<proteinExistence type="inferred from homology"/>
<dbReference type="Gene3D" id="3.30.70.1430">
    <property type="entry name" value="Multidrug efflux transporter AcrB pore domain"/>
    <property type="match status" value="2"/>
</dbReference>
<keyword evidence="3" id="KW-0813">Transport</keyword>
<dbReference type="OrthoDB" id="9758940at2"/>
<dbReference type="Pfam" id="PF00873">
    <property type="entry name" value="ACR_tran"/>
    <property type="match status" value="1"/>
</dbReference>
<evidence type="ECO:0000256" key="5">
    <source>
        <dbReference type="ARBA" id="ARBA00022519"/>
    </source>
</evidence>